<protein>
    <recommendedName>
        <fullName evidence="3">DUF4371 domain-containing protein</fullName>
    </recommendedName>
</protein>
<dbReference type="SUPFAM" id="SSF53098">
    <property type="entry name" value="Ribonuclease H-like"/>
    <property type="match status" value="1"/>
</dbReference>
<dbReference type="OMA" id="TQTHEAR"/>
<keyword evidence="2" id="KW-1185">Reference proteome</keyword>
<accession>A0A8C4Q0M9</accession>
<evidence type="ECO:0000313" key="1">
    <source>
        <dbReference type="Ensembl" id="ENSEBUP00000008193.1"/>
    </source>
</evidence>
<evidence type="ECO:0000313" key="2">
    <source>
        <dbReference type="Proteomes" id="UP000694388"/>
    </source>
</evidence>
<dbReference type="GeneTree" id="ENSGT00940000154356"/>
<evidence type="ECO:0008006" key="3">
    <source>
        <dbReference type="Google" id="ProtNLM"/>
    </source>
</evidence>
<reference evidence="1" key="1">
    <citation type="submission" date="2025-08" db="UniProtKB">
        <authorList>
            <consortium name="Ensembl"/>
        </authorList>
    </citation>
    <scope>IDENTIFICATION</scope>
</reference>
<dbReference type="Proteomes" id="UP000694388">
    <property type="component" value="Unplaced"/>
</dbReference>
<organism evidence="1 2">
    <name type="scientific">Eptatretus burgeri</name>
    <name type="common">Inshore hagfish</name>
    <dbReference type="NCBI Taxonomy" id="7764"/>
    <lineage>
        <taxon>Eukaryota</taxon>
        <taxon>Metazoa</taxon>
        <taxon>Chordata</taxon>
        <taxon>Craniata</taxon>
        <taxon>Vertebrata</taxon>
        <taxon>Cyclostomata</taxon>
        <taxon>Myxini</taxon>
        <taxon>Myxiniformes</taxon>
        <taxon>Myxinidae</taxon>
        <taxon>Eptatretinae</taxon>
        <taxon>Eptatretus</taxon>
    </lineage>
</organism>
<dbReference type="PANTHER" id="PTHR45749:SF23">
    <property type="entry name" value="ZINC FINGER MYM-TYPE PROTEIN 1-LIKE"/>
    <property type="match status" value="1"/>
</dbReference>
<proteinExistence type="predicted"/>
<dbReference type="InterPro" id="IPR012337">
    <property type="entry name" value="RNaseH-like_sf"/>
</dbReference>
<sequence>MQDGSAVERFLQYVVIEHHDGEYLFGKLQEVLEANGIDLMDCRGQSYDNASNMSGVYSGVQVRVCKINPLAQWVPCAAHSLNLAGVAAAENCLEAVKYFGLIQAVYNFMSASPQRWAILNKSLNEHAIKLKCLSESDTKWSARADACKAFSTSYKDIKKALMKIAERPKDTPSVILEAKALAEKMELTETAIMCAVWSDLLGNIDRVNRCLQQRGIDVGVVKQHYDALYEYTESLRNDERFDAFQDRAKKMVESIIYADDNRRVKRRKKAFNENDEEEETPESGREKFRVETYFSILYRLLTEIHR</sequence>
<name>A0A8C4Q0M9_EPTBU</name>
<dbReference type="Ensembl" id="ENSEBUT00000008688.1">
    <property type="protein sequence ID" value="ENSEBUP00000008193.1"/>
    <property type="gene ID" value="ENSEBUG00000005324.1"/>
</dbReference>
<dbReference type="PANTHER" id="PTHR45749">
    <property type="match status" value="1"/>
</dbReference>
<reference evidence="1" key="2">
    <citation type="submission" date="2025-09" db="UniProtKB">
        <authorList>
            <consortium name="Ensembl"/>
        </authorList>
    </citation>
    <scope>IDENTIFICATION</scope>
</reference>
<dbReference type="AlphaFoldDB" id="A0A8C4Q0M9"/>